<keyword evidence="5 6" id="KW-0482">Metalloprotease</keyword>
<keyword evidence="7" id="KW-0472">Membrane</keyword>
<dbReference type="Proteomes" id="UP000008703">
    <property type="component" value="Chromosome"/>
</dbReference>
<evidence type="ECO:0000256" key="7">
    <source>
        <dbReference type="SAM" id="Phobius"/>
    </source>
</evidence>
<evidence type="ECO:0000313" key="10">
    <source>
        <dbReference type="Proteomes" id="UP000008703"/>
    </source>
</evidence>
<evidence type="ECO:0000256" key="2">
    <source>
        <dbReference type="ARBA" id="ARBA00022723"/>
    </source>
</evidence>
<evidence type="ECO:0000256" key="1">
    <source>
        <dbReference type="ARBA" id="ARBA00022670"/>
    </source>
</evidence>
<keyword evidence="4 6" id="KW-0862">Zinc</keyword>
<keyword evidence="7" id="KW-0812">Transmembrane</keyword>
<keyword evidence="3 6" id="KW-0378">Hydrolase</keyword>
<reference evidence="9" key="1">
    <citation type="submission" date="2011-08" db="EMBL/GenBank/DDBJ databases">
        <title>Complete sequence of chromosome of Streptomyces violaceusniger Tu 4113.</title>
        <authorList>
            <consortium name="US DOE Joint Genome Institute"/>
            <person name="Lucas S."/>
            <person name="Han J."/>
            <person name="Lapidus A."/>
            <person name="Cheng J.-F."/>
            <person name="Goodwin L."/>
            <person name="Pitluck S."/>
            <person name="Peters L."/>
            <person name="Ivanova N."/>
            <person name="Daligault H."/>
            <person name="Detter J.C."/>
            <person name="Han C."/>
            <person name="Tapia R."/>
            <person name="Land M."/>
            <person name="Hauser L."/>
            <person name="Kyrpides N."/>
            <person name="Ivanova N."/>
            <person name="Pagani I."/>
            <person name="Hagen A."/>
            <person name="Katz L."/>
            <person name="Fiedler H.-P."/>
            <person name="Keasling J."/>
            <person name="Fortman J."/>
            <person name="Woyke T."/>
        </authorList>
    </citation>
    <scope>NUCLEOTIDE SEQUENCE [LARGE SCALE GENOMIC DNA]</scope>
    <source>
        <strain evidence="9">Tu 4113</strain>
    </source>
</reference>
<dbReference type="HOGENOM" id="CLU_060923_0_0_11"/>
<dbReference type="GO" id="GO:0006508">
    <property type="term" value="P:proteolysis"/>
    <property type="evidence" value="ECO:0007669"/>
    <property type="project" value="UniProtKB-KW"/>
</dbReference>
<dbReference type="Gene3D" id="3.30.2010.10">
    <property type="entry name" value="Metalloproteases ('zincins'), catalytic domain"/>
    <property type="match status" value="1"/>
</dbReference>
<dbReference type="InterPro" id="IPR052173">
    <property type="entry name" value="Beta-lactam_resp_regulator"/>
</dbReference>
<dbReference type="Pfam" id="PF01435">
    <property type="entry name" value="Peptidase_M48"/>
    <property type="match status" value="1"/>
</dbReference>
<keyword evidence="1 6" id="KW-0645">Protease</keyword>
<dbReference type="GO" id="GO:0004222">
    <property type="term" value="F:metalloendopeptidase activity"/>
    <property type="evidence" value="ECO:0007669"/>
    <property type="project" value="InterPro"/>
</dbReference>
<sequence length="314" mass="32475">MIALLLVPLLLVPLLLPFAAPASARRALARLDPVTALWVLTVSALVLAGACVAALGALVLTGLFRFPLFAALGELVHPLHTPSDLLILPAASLATGALTVGAWALGRSAVRQVGAFRAARTQAEARPAVGDLCVIDSPYPDAYALPGRPQRIVVTTGMLRSLGPAEREALFAHERAHNRGGHHYFLAAAEIAAHCHPALRGLRTDIRFAAERAADEAAAGAVGDRHLTARAIARAALAGHDSRSARPDFASGATGGPVPQRVAALLAPAARPAPARRWTALLLVVCALLSAGAATTDVLTFHHDVEVAQGEASP</sequence>
<dbReference type="InterPro" id="IPR001915">
    <property type="entry name" value="Peptidase_M48"/>
</dbReference>
<evidence type="ECO:0000256" key="3">
    <source>
        <dbReference type="ARBA" id="ARBA00022801"/>
    </source>
</evidence>
<comment type="similarity">
    <text evidence="6">Belongs to the peptidase M48 family.</text>
</comment>
<feature type="transmembrane region" description="Helical" evidence="7">
    <location>
        <begin position="85"/>
        <end position="105"/>
    </location>
</feature>
<keyword evidence="2" id="KW-0479">Metal-binding</keyword>
<evidence type="ECO:0000259" key="8">
    <source>
        <dbReference type="Pfam" id="PF01435"/>
    </source>
</evidence>
<name>G2P642_STRV4</name>
<dbReference type="AlphaFoldDB" id="G2P642"/>
<evidence type="ECO:0000256" key="6">
    <source>
        <dbReference type="RuleBase" id="RU003983"/>
    </source>
</evidence>
<evidence type="ECO:0000313" key="9">
    <source>
        <dbReference type="EMBL" id="AEM85803.1"/>
    </source>
</evidence>
<dbReference type="eggNOG" id="COG0501">
    <property type="taxonomic scope" value="Bacteria"/>
</dbReference>
<dbReference type="PANTHER" id="PTHR34978">
    <property type="entry name" value="POSSIBLE SENSOR-TRANSDUCER PROTEIN BLAR"/>
    <property type="match status" value="1"/>
</dbReference>
<evidence type="ECO:0000256" key="5">
    <source>
        <dbReference type="ARBA" id="ARBA00023049"/>
    </source>
</evidence>
<organism evidence="9 10">
    <name type="scientific">Streptomyces violaceusniger (strain Tu 4113)</name>
    <dbReference type="NCBI Taxonomy" id="653045"/>
    <lineage>
        <taxon>Bacteria</taxon>
        <taxon>Bacillati</taxon>
        <taxon>Actinomycetota</taxon>
        <taxon>Actinomycetes</taxon>
        <taxon>Kitasatosporales</taxon>
        <taxon>Streptomycetaceae</taxon>
        <taxon>Streptomyces</taxon>
        <taxon>Streptomyces violaceusniger group</taxon>
    </lineage>
</organism>
<feature type="transmembrane region" description="Helical" evidence="7">
    <location>
        <begin position="34"/>
        <end position="64"/>
    </location>
</feature>
<dbReference type="EMBL" id="CP002994">
    <property type="protein sequence ID" value="AEM85803.1"/>
    <property type="molecule type" value="Genomic_DNA"/>
</dbReference>
<keyword evidence="10" id="KW-1185">Reference proteome</keyword>
<dbReference type="PANTHER" id="PTHR34978:SF3">
    <property type="entry name" value="SLR0241 PROTEIN"/>
    <property type="match status" value="1"/>
</dbReference>
<accession>G2P642</accession>
<keyword evidence="7" id="KW-1133">Transmembrane helix</keyword>
<proteinExistence type="inferred from homology"/>
<feature type="domain" description="Peptidase M48" evidence="8">
    <location>
        <begin position="131"/>
        <end position="188"/>
    </location>
</feature>
<dbReference type="KEGG" id="svl:Strvi_6340"/>
<comment type="cofactor">
    <cofactor evidence="6">
        <name>Zn(2+)</name>
        <dbReference type="ChEBI" id="CHEBI:29105"/>
    </cofactor>
    <text evidence="6">Binds 1 zinc ion per subunit.</text>
</comment>
<gene>
    <name evidence="9" type="ORF">Strvi_6340</name>
</gene>
<dbReference type="GO" id="GO:0046872">
    <property type="term" value="F:metal ion binding"/>
    <property type="evidence" value="ECO:0007669"/>
    <property type="project" value="UniProtKB-KW"/>
</dbReference>
<evidence type="ECO:0000256" key="4">
    <source>
        <dbReference type="ARBA" id="ARBA00022833"/>
    </source>
</evidence>
<protein>
    <submittedName>
        <fullName evidence="9">Peptidase M48 Ste24p</fullName>
    </submittedName>
</protein>